<evidence type="ECO:0000313" key="2">
    <source>
        <dbReference type="Proteomes" id="UP001281614"/>
    </source>
</evidence>
<keyword evidence="2" id="KW-1185">Reference proteome</keyword>
<name>A0AAD9Y044_COLKA</name>
<protein>
    <submittedName>
        <fullName evidence="1">Uncharacterized protein</fullName>
    </submittedName>
</protein>
<reference evidence="1" key="1">
    <citation type="submission" date="2023-02" db="EMBL/GenBank/DDBJ databases">
        <title>Colletotrichum kahawae CIFC_Que2 genome sequencing and assembly.</title>
        <authorList>
            <person name="Baroncelli R."/>
        </authorList>
    </citation>
    <scope>NUCLEOTIDE SEQUENCE</scope>
    <source>
        <strain evidence="1">CIFC_Que2</strain>
    </source>
</reference>
<dbReference type="AlphaFoldDB" id="A0AAD9Y044"/>
<sequence length="218" mass="25478">MNMIHFDDDCWIKLARIHDDPGIEYRSHPELRSLWARALDHAHFISINLPRDKGPRLDAIMSTLRHMPNLDELFLNMPKRNNKYAWLGEFYELLDSIKTLRHVVLGKGFDNQLGQSLLDTAIVTAELACACPGIRNANPDLDYKFPFTKMELRNEKCEWQTMVVLGCHFSDLGCIIDWLHDRGTGAWVGADWRPKQREAHRYQCVFHWQDETGKRVVY</sequence>
<accession>A0AAD9Y044</accession>
<dbReference type="EMBL" id="VYYT01000555">
    <property type="protein sequence ID" value="KAK2731885.1"/>
    <property type="molecule type" value="Genomic_DNA"/>
</dbReference>
<comment type="caution">
    <text evidence="1">The sequence shown here is derived from an EMBL/GenBank/DDBJ whole genome shotgun (WGS) entry which is preliminary data.</text>
</comment>
<organism evidence="1 2">
    <name type="scientific">Colletotrichum kahawae</name>
    <name type="common">Coffee berry disease fungus</name>
    <dbReference type="NCBI Taxonomy" id="34407"/>
    <lineage>
        <taxon>Eukaryota</taxon>
        <taxon>Fungi</taxon>
        <taxon>Dikarya</taxon>
        <taxon>Ascomycota</taxon>
        <taxon>Pezizomycotina</taxon>
        <taxon>Sordariomycetes</taxon>
        <taxon>Hypocreomycetidae</taxon>
        <taxon>Glomerellales</taxon>
        <taxon>Glomerellaceae</taxon>
        <taxon>Colletotrichum</taxon>
        <taxon>Colletotrichum gloeosporioides species complex</taxon>
    </lineage>
</organism>
<gene>
    <name evidence="1" type="ORF">CKAH01_08757</name>
</gene>
<evidence type="ECO:0000313" key="1">
    <source>
        <dbReference type="EMBL" id="KAK2731885.1"/>
    </source>
</evidence>
<dbReference type="Proteomes" id="UP001281614">
    <property type="component" value="Unassembled WGS sequence"/>
</dbReference>
<proteinExistence type="predicted"/>